<name>A0AAV2LKX5_KNICA</name>
<protein>
    <submittedName>
        <fullName evidence="1">Uncharacterized protein</fullName>
    </submittedName>
</protein>
<keyword evidence="2" id="KW-1185">Reference proteome</keyword>
<evidence type="ECO:0000313" key="1">
    <source>
        <dbReference type="EMBL" id="CAL1602656.1"/>
    </source>
</evidence>
<evidence type="ECO:0000313" key="2">
    <source>
        <dbReference type="Proteomes" id="UP001497482"/>
    </source>
</evidence>
<dbReference type="AlphaFoldDB" id="A0AAV2LKX5"/>
<dbReference type="EMBL" id="OZ035825">
    <property type="protein sequence ID" value="CAL1602656.1"/>
    <property type="molecule type" value="Genomic_DNA"/>
</dbReference>
<proteinExistence type="predicted"/>
<gene>
    <name evidence="1" type="ORF">KC01_LOCUS30405</name>
</gene>
<organism evidence="1 2">
    <name type="scientific">Knipowitschia caucasica</name>
    <name type="common">Caucasian dwarf goby</name>
    <name type="synonym">Pomatoschistus caucasicus</name>
    <dbReference type="NCBI Taxonomy" id="637954"/>
    <lineage>
        <taxon>Eukaryota</taxon>
        <taxon>Metazoa</taxon>
        <taxon>Chordata</taxon>
        <taxon>Craniata</taxon>
        <taxon>Vertebrata</taxon>
        <taxon>Euteleostomi</taxon>
        <taxon>Actinopterygii</taxon>
        <taxon>Neopterygii</taxon>
        <taxon>Teleostei</taxon>
        <taxon>Neoteleostei</taxon>
        <taxon>Acanthomorphata</taxon>
        <taxon>Gobiaria</taxon>
        <taxon>Gobiiformes</taxon>
        <taxon>Gobioidei</taxon>
        <taxon>Gobiidae</taxon>
        <taxon>Gobiinae</taxon>
        <taxon>Knipowitschia</taxon>
    </lineage>
</organism>
<accession>A0AAV2LKX5</accession>
<reference evidence="1 2" key="1">
    <citation type="submission" date="2024-04" db="EMBL/GenBank/DDBJ databases">
        <authorList>
            <person name="Waldvogel A.-M."/>
            <person name="Schoenle A."/>
        </authorList>
    </citation>
    <scope>NUCLEOTIDE SEQUENCE [LARGE SCALE GENOMIC DNA]</scope>
</reference>
<dbReference type="Proteomes" id="UP001497482">
    <property type="component" value="Chromosome 3"/>
</dbReference>
<sequence length="107" mass="11591">MSSPCAEAWSMSSPCAEAWSMSSPCAEAWSMSQAPCAEAWSMSSPYIIDSFLVVFLGHISLSASVHYVAAISDCLMEADVPAAVISLGLKPELRWFLWLGSSGRKRR</sequence>